<dbReference type="Proteomes" id="UP000537729">
    <property type="component" value="Unassembled WGS sequence"/>
</dbReference>
<proteinExistence type="predicted"/>
<gene>
    <name evidence="1" type="ORF">HBO38_36095</name>
</gene>
<reference evidence="1 2" key="1">
    <citation type="journal article" date="2020" name="Front. Microbiol.">
        <title>Genetic Organization of the aprX-lipA2 Operon Affects the Proteolytic Potential of Pseudomonas Species in Milk.</title>
        <authorList>
            <person name="Maier C."/>
            <person name="Huptas C."/>
            <person name="von Neubeck M."/>
            <person name="Scherer S."/>
            <person name="Wenning M."/>
            <person name="Lucking G."/>
        </authorList>
    </citation>
    <scope>NUCLEOTIDE SEQUENCE [LARGE SCALE GENOMIC DNA]</scope>
    <source>
        <strain evidence="1 2">DSM 16272</strain>
    </source>
</reference>
<organism evidence="1 2">
    <name type="scientific">Pseudomonas veronii</name>
    <dbReference type="NCBI Taxonomy" id="76761"/>
    <lineage>
        <taxon>Bacteria</taxon>
        <taxon>Pseudomonadati</taxon>
        <taxon>Pseudomonadota</taxon>
        <taxon>Gammaproteobacteria</taxon>
        <taxon>Pseudomonadales</taxon>
        <taxon>Pseudomonadaceae</taxon>
        <taxon>Pseudomonas</taxon>
    </lineage>
</organism>
<sequence>MRPPTIAPAKPCEFPEALTPEAHTQLLTKVRAAQYAALACADKTFGQAGITFVQDGRFTKAIHSECTVASLQGQFSKQVLLEAIRANIAEDAMRVGTELVQLLRDQLKLPAGHHFSFDVARNVHEIKMRGSNKLSAFVTKPTAGYYNPDQIYAEFRIRMDECCALMIVKSGSQFGTGATLLAENDAALHAANYEELAVMMTDAFNDAVGKQAGEKVD</sequence>
<dbReference type="RefSeq" id="WP_169886712.1">
    <property type="nucleotide sequence ID" value="NZ_JAAQWG010000122.1"/>
</dbReference>
<protein>
    <submittedName>
        <fullName evidence="1">Uncharacterized protein</fullName>
    </submittedName>
</protein>
<dbReference type="AlphaFoldDB" id="A0A7Y1FCW0"/>
<dbReference type="EMBL" id="JAAQWG010000122">
    <property type="protein sequence ID" value="NMY13731.1"/>
    <property type="molecule type" value="Genomic_DNA"/>
</dbReference>
<name>A0A7Y1FCW0_PSEVE</name>
<evidence type="ECO:0000313" key="2">
    <source>
        <dbReference type="Proteomes" id="UP000537729"/>
    </source>
</evidence>
<comment type="caution">
    <text evidence="1">The sequence shown here is derived from an EMBL/GenBank/DDBJ whole genome shotgun (WGS) entry which is preliminary data.</text>
</comment>
<evidence type="ECO:0000313" key="1">
    <source>
        <dbReference type="EMBL" id="NMY13731.1"/>
    </source>
</evidence>
<accession>A0A7Y1FCW0</accession>